<gene>
    <name evidence="1" type="primary">menH</name>
    <name evidence="1" type="ORF">DK880_00395</name>
</gene>
<evidence type="ECO:0000313" key="2">
    <source>
        <dbReference type="Proteomes" id="UP000245872"/>
    </source>
</evidence>
<accession>A0A2Z3L7W2</accession>
<sequence length="408" mass="45673">MIPNVSIRKSFGISFIFFQTIFACSPLNYSMDPSQAQPIGERTIAATLANPTLLRKSTQATFGMVLLHGLSMDRKEMQMLANELSEKYKDNLLIINSSVREQGISEDYSIDQQVEMVYQEIQTTLRTYHKDSQSFPLFILGQSQGGIIATLIAKRYKHTLHLLGFITHNAPLQGAAILTRGPLAIQHFKNKAKNGLNIIGTKVNWSLFALAALAKTADCIYPLLQGMGYKKFAGIKDTLPNRPCTSAVYHYLRNSQPSDRVPGLLIAGYQNDYGRLFRHTITAYKEAHQALNINEKVDQAIQALNEATALLVTGETDGLHDHLIPLQSQLCRGDSLEDLTHIGNTPYAIGMPGNPAIQCFVIRDITHCNDIFPISRREIEAEEYMMHPHRMLPLLFQFIEEKLAACQP</sequence>
<dbReference type="Gene3D" id="3.40.50.1820">
    <property type="entry name" value="alpha/beta hydrolase"/>
    <property type="match status" value="1"/>
</dbReference>
<reference evidence="1 2" key="1">
    <citation type="submission" date="2018-05" db="EMBL/GenBank/DDBJ databases">
        <title>Candidatus Cardinium hertigii Genome Assembly.</title>
        <authorList>
            <person name="Showmaker K.C."/>
            <person name="Walden K.O."/>
            <person name="Fields C.J."/>
            <person name="Lambert K.N."/>
            <person name="Hudson M.E."/>
        </authorList>
    </citation>
    <scope>NUCLEOTIDE SEQUENCE [LARGE SCALE GENOMIC DNA]</scope>
    <source>
        <strain evidence="2">cHgTN10</strain>
    </source>
</reference>
<keyword evidence="1" id="KW-0456">Lyase</keyword>
<dbReference type="GO" id="GO:0070205">
    <property type="term" value="F:2-succinyl-6-hydroxy-2,4-cyclohexadiene-1-carboxylate synthase activity"/>
    <property type="evidence" value="ECO:0007669"/>
    <property type="project" value="UniProtKB-EC"/>
</dbReference>
<protein>
    <submittedName>
        <fullName evidence="1">2-succinyl-6-hydroxy-2, 4-cyclohexadiene-1-carboxylate synthase</fullName>
        <ecNumber evidence="1">4.2.99.20</ecNumber>
    </submittedName>
</protein>
<dbReference type="AlphaFoldDB" id="A0A2Z3L7W2"/>
<dbReference type="SUPFAM" id="SSF53474">
    <property type="entry name" value="alpha/beta-Hydrolases"/>
    <property type="match status" value="1"/>
</dbReference>
<dbReference type="InterPro" id="IPR029058">
    <property type="entry name" value="AB_hydrolase_fold"/>
</dbReference>
<dbReference type="EMBL" id="CP029619">
    <property type="protein sequence ID" value="AWN81723.1"/>
    <property type="molecule type" value="Genomic_DNA"/>
</dbReference>
<dbReference type="Pfam" id="PF02089">
    <property type="entry name" value="Palm_thioest"/>
    <property type="match status" value="1"/>
</dbReference>
<name>A0A2Z3L7W2_9BACT</name>
<evidence type="ECO:0000313" key="1">
    <source>
        <dbReference type="EMBL" id="AWN81723.1"/>
    </source>
</evidence>
<proteinExistence type="predicted"/>
<keyword evidence="2" id="KW-1185">Reference proteome</keyword>
<dbReference type="KEGG" id="cher:DK880_00395"/>
<dbReference type="Proteomes" id="UP000245872">
    <property type="component" value="Chromosome"/>
</dbReference>
<organism evidence="1 2">
    <name type="scientific">Candidatus Cardinium hertigii</name>
    <dbReference type="NCBI Taxonomy" id="247481"/>
    <lineage>
        <taxon>Bacteria</taxon>
        <taxon>Pseudomonadati</taxon>
        <taxon>Bacteroidota</taxon>
        <taxon>Cytophagia</taxon>
        <taxon>Cytophagales</taxon>
        <taxon>Amoebophilaceae</taxon>
        <taxon>Candidatus Cardinium</taxon>
    </lineage>
</organism>
<dbReference type="EC" id="4.2.99.20" evidence="1"/>